<evidence type="ECO:0000256" key="1">
    <source>
        <dbReference type="ARBA" id="ARBA00008791"/>
    </source>
</evidence>
<feature type="domain" description="UspA" evidence="2">
    <location>
        <begin position="6"/>
        <end position="140"/>
    </location>
</feature>
<organism evidence="3 4">
    <name type="scientific">Saccharopolyspora cebuensis</name>
    <dbReference type="NCBI Taxonomy" id="418759"/>
    <lineage>
        <taxon>Bacteria</taxon>
        <taxon>Bacillati</taxon>
        <taxon>Actinomycetota</taxon>
        <taxon>Actinomycetes</taxon>
        <taxon>Pseudonocardiales</taxon>
        <taxon>Pseudonocardiaceae</taxon>
        <taxon>Saccharopolyspora</taxon>
    </lineage>
</organism>
<dbReference type="InterPro" id="IPR014729">
    <property type="entry name" value="Rossmann-like_a/b/a_fold"/>
</dbReference>
<dbReference type="EMBL" id="JBGEHV010000007">
    <property type="protein sequence ID" value="MEY8038953.1"/>
    <property type="molecule type" value="Genomic_DNA"/>
</dbReference>
<gene>
    <name evidence="3" type="ORF">AB8O55_06060</name>
</gene>
<dbReference type="Pfam" id="PF00582">
    <property type="entry name" value="Usp"/>
    <property type="match status" value="1"/>
</dbReference>
<name>A0ABV4CD35_9PSEU</name>
<dbReference type="InterPro" id="IPR006015">
    <property type="entry name" value="Universal_stress_UspA"/>
</dbReference>
<accession>A0ABV4CD35</accession>
<dbReference type="SUPFAM" id="SSF52402">
    <property type="entry name" value="Adenine nucleotide alpha hydrolases-like"/>
    <property type="match status" value="1"/>
</dbReference>
<proteinExistence type="inferred from homology"/>
<dbReference type="Gene3D" id="3.40.50.620">
    <property type="entry name" value="HUPs"/>
    <property type="match status" value="1"/>
</dbReference>
<sequence length="147" mass="15089">MAEVPDKIVVGVDGSAESRAALAWALRQARLTGGHLLAVRSWDGPSAGIGEVAPDRHDLDADVARDLGEIVADVAGGEPGVHVTREVAHGHPAKALLDAAADADLLVLGNRGRGGFTAALLGSVTQYCTHYAACPVVVVRPDQRSTG</sequence>
<dbReference type="Proteomes" id="UP001564626">
    <property type="component" value="Unassembled WGS sequence"/>
</dbReference>
<evidence type="ECO:0000313" key="4">
    <source>
        <dbReference type="Proteomes" id="UP001564626"/>
    </source>
</evidence>
<dbReference type="InterPro" id="IPR006016">
    <property type="entry name" value="UspA"/>
</dbReference>
<dbReference type="PANTHER" id="PTHR46553:SF3">
    <property type="entry name" value="ADENINE NUCLEOTIDE ALPHA HYDROLASES-LIKE SUPERFAMILY PROTEIN"/>
    <property type="match status" value="1"/>
</dbReference>
<comment type="similarity">
    <text evidence="1">Belongs to the universal stress protein A family.</text>
</comment>
<reference evidence="3 4" key="1">
    <citation type="submission" date="2024-08" db="EMBL/GenBank/DDBJ databases">
        <title>Genome mining of Saccharopolyspora cebuensis PGLac3 from Nigerian medicinal plant.</title>
        <authorList>
            <person name="Ezeobiora C.E."/>
            <person name="Igbokwe N.H."/>
            <person name="Amin D.H."/>
            <person name="Mendie U.E."/>
        </authorList>
    </citation>
    <scope>NUCLEOTIDE SEQUENCE [LARGE SCALE GENOMIC DNA]</scope>
    <source>
        <strain evidence="3 4">PGLac3</strain>
    </source>
</reference>
<dbReference type="RefSeq" id="WP_345366450.1">
    <property type="nucleotide sequence ID" value="NZ_BAABII010000016.1"/>
</dbReference>
<dbReference type="PRINTS" id="PR01438">
    <property type="entry name" value="UNVRSLSTRESS"/>
</dbReference>
<evidence type="ECO:0000259" key="2">
    <source>
        <dbReference type="Pfam" id="PF00582"/>
    </source>
</evidence>
<evidence type="ECO:0000313" key="3">
    <source>
        <dbReference type="EMBL" id="MEY8038953.1"/>
    </source>
</evidence>
<keyword evidence="4" id="KW-1185">Reference proteome</keyword>
<protein>
    <submittedName>
        <fullName evidence="3">Universal stress protein</fullName>
    </submittedName>
</protein>
<comment type="caution">
    <text evidence="3">The sequence shown here is derived from an EMBL/GenBank/DDBJ whole genome shotgun (WGS) entry which is preliminary data.</text>
</comment>
<dbReference type="PANTHER" id="PTHR46553">
    <property type="entry name" value="ADENINE NUCLEOTIDE ALPHA HYDROLASES-LIKE SUPERFAMILY PROTEIN"/>
    <property type="match status" value="1"/>
</dbReference>